<comment type="function">
    <text evidence="12">Necessary for flagellar biosynthesis. May be involved in translocation of the flagellum.</text>
</comment>
<dbReference type="GO" id="GO:0044781">
    <property type="term" value="P:bacterial-type flagellum organization"/>
    <property type="evidence" value="ECO:0007669"/>
    <property type="project" value="UniProtKB-UniRule"/>
</dbReference>
<dbReference type="GO" id="GO:0005047">
    <property type="term" value="F:signal recognition particle binding"/>
    <property type="evidence" value="ECO:0007669"/>
    <property type="project" value="TreeGrafter"/>
</dbReference>
<evidence type="ECO:0000256" key="11">
    <source>
        <dbReference type="ARBA" id="ARBA00023225"/>
    </source>
</evidence>
<dbReference type="GO" id="GO:0015031">
    <property type="term" value="P:protein transport"/>
    <property type="evidence" value="ECO:0007669"/>
    <property type="project" value="UniProtKB-KW"/>
</dbReference>
<dbReference type="InterPro" id="IPR000897">
    <property type="entry name" value="SRP54_GTPase_dom"/>
</dbReference>
<dbReference type="InterPro" id="IPR047040">
    <property type="entry name" value="FlhF__GTPase_dom"/>
</dbReference>
<dbReference type="FunFam" id="3.40.50.300:FF:000695">
    <property type="entry name" value="Flagellar biosynthesis regulator FlhF"/>
    <property type="match status" value="1"/>
</dbReference>
<proteinExistence type="inferred from homology"/>
<name>A0A939DDZ7_9GAMM</name>
<evidence type="ECO:0000259" key="15">
    <source>
        <dbReference type="SMART" id="SM00382"/>
    </source>
</evidence>
<dbReference type="InterPro" id="IPR020006">
    <property type="entry name" value="FlhF"/>
</dbReference>
<dbReference type="GO" id="GO:0006614">
    <property type="term" value="P:SRP-dependent cotranslational protein targeting to membrane"/>
    <property type="evidence" value="ECO:0007669"/>
    <property type="project" value="UniProtKB-UniRule"/>
</dbReference>
<keyword evidence="9" id="KW-0342">GTP-binding</keyword>
<evidence type="ECO:0000256" key="3">
    <source>
        <dbReference type="ARBA" id="ARBA00014919"/>
    </source>
</evidence>
<evidence type="ECO:0000256" key="4">
    <source>
        <dbReference type="ARBA" id="ARBA00022448"/>
    </source>
</evidence>
<evidence type="ECO:0000256" key="12">
    <source>
        <dbReference type="ARBA" id="ARBA00025337"/>
    </source>
</evidence>
<dbReference type="GO" id="GO:0005886">
    <property type="term" value="C:plasma membrane"/>
    <property type="evidence" value="ECO:0007669"/>
    <property type="project" value="UniProtKB-SubCell"/>
</dbReference>
<keyword evidence="5" id="KW-1003">Cell membrane</keyword>
<reference evidence="17" key="1">
    <citation type="submission" date="2021-02" db="EMBL/GenBank/DDBJ databases">
        <title>PHA producing bacteria isolated from coastal sediment in Guangdong, Shenzhen.</title>
        <authorList>
            <person name="Zheng W."/>
            <person name="Yu S."/>
            <person name="Huang Y."/>
        </authorList>
    </citation>
    <scope>NUCLEOTIDE SEQUENCE</scope>
    <source>
        <strain evidence="17">TN14-10</strain>
    </source>
</reference>
<evidence type="ECO:0000256" key="10">
    <source>
        <dbReference type="ARBA" id="ARBA00023136"/>
    </source>
</evidence>
<dbReference type="AlphaFoldDB" id="A0A939DDZ7"/>
<keyword evidence="4" id="KW-0813">Transport</keyword>
<evidence type="ECO:0000256" key="13">
    <source>
        <dbReference type="NCBIfam" id="TIGR03499"/>
    </source>
</evidence>
<dbReference type="GO" id="GO:0005525">
    <property type="term" value="F:GTP binding"/>
    <property type="evidence" value="ECO:0007669"/>
    <property type="project" value="UniProtKB-UniRule"/>
</dbReference>
<evidence type="ECO:0000313" key="18">
    <source>
        <dbReference type="Proteomes" id="UP000664303"/>
    </source>
</evidence>
<dbReference type="Gene3D" id="1.20.120.1380">
    <property type="entry name" value="Flagellar FlhF biosynthesis protein, N domain"/>
    <property type="match status" value="1"/>
</dbReference>
<feature type="domain" description="SRP54-type proteins GTP-binding" evidence="16">
    <location>
        <begin position="277"/>
        <end position="475"/>
    </location>
</feature>
<keyword evidence="17" id="KW-0966">Cell projection</keyword>
<feature type="compositionally biased region" description="Low complexity" evidence="14">
    <location>
        <begin position="189"/>
        <end position="200"/>
    </location>
</feature>
<organism evidence="17 18">
    <name type="scientific">Parahaliea mediterranea</name>
    <dbReference type="NCBI Taxonomy" id="651086"/>
    <lineage>
        <taxon>Bacteria</taxon>
        <taxon>Pseudomonadati</taxon>
        <taxon>Pseudomonadota</taxon>
        <taxon>Gammaproteobacteria</taxon>
        <taxon>Cellvibrionales</taxon>
        <taxon>Halieaceae</taxon>
        <taxon>Parahaliea</taxon>
    </lineage>
</organism>
<keyword evidence="6" id="KW-0547">Nucleotide-binding</keyword>
<dbReference type="InterPro" id="IPR027417">
    <property type="entry name" value="P-loop_NTPase"/>
</dbReference>
<evidence type="ECO:0000256" key="9">
    <source>
        <dbReference type="ARBA" id="ARBA00023134"/>
    </source>
</evidence>
<dbReference type="PANTHER" id="PTHR43134">
    <property type="entry name" value="SIGNAL RECOGNITION PARTICLE RECEPTOR SUBUNIT ALPHA"/>
    <property type="match status" value="1"/>
</dbReference>
<evidence type="ECO:0000256" key="1">
    <source>
        <dbReference type="ARBA" id="ARBA00004413"/>
    </source>
</evidence>
<evidence type="ECO:0000256" key="6">
    <source>
        <dbReference type="ARBA" id="ARBA00022741"/>
    </source>
</evidence>
<dbReference type="GO" id="GO:0003924">
    <property type="term" value="F:GTPase activity"/>
    <property type="evidence" value="ECO:0007669"/>
    <property type="project" value="UniProtKB-UniRule"/>
</dbReference>
<dbReference type="NCBIfam" id="TIGR03499">
    <property type="entry name" value="FlhF"/>
    <property type="match status" value="1"/>
</dbReference>
<evidence type="ECO:0000256" key="7">
    <source>
        <dbReference type="ARBA" id="ARBA00022795"/>
    </source>
</evidence>
<keyword evidence="17" id="KW-0282">Flagellum</keyword>
<evidence type="ECO:0000256" key="2">
    <source>
        <dbReference type="ARBA" id="ARBA00008531"/>
    </source>
</evidence>
<comment type="similarity">
    <text evidence="2">Belongs to the GTP-binding SRP family.</text>
</comment>
<feature type="region of interest" description="Disordered" evidence="14">
    <location>
        <begin position="173"/>
        <end position="209"/>
    </location>
</feature>
<dbReference type="Pfam" id="PF00448">
    <property type="entry name" value="SRP54"/>
    <property type="match status" value="1"/>
</dbReference>
<keyword evidence="18" id="KW-1185">Reference proteome</keyword>
<evidence type="ECO:0000256" key="14">
    <source>
        <dbReference type="SAM" id="MobiDB-lite"/>
    </source>
</evidence>
<evidence type="ECO:0000256" key="8">
    <source>
        <dbReference type="ARBA" id="ARBA00022927"/>
    </source>
</evidence>
<dbReference type="SUPFAM" id="SSF52540">
    <property type="entry name" value="P-loop containing nucleoside triphosphate hydrolases"/>
    <property type="match status" value="1"/>
</dbReference>
<gene>
    <name evidence="17" type="primary">flhF</name>
    <name evidence="17" type="ORF">JYP50_04320</name>
</gene>
<keyword evidence="7" id="KW-1005">Bacterial flagellum biogenesis</keyword>
<feature type="domain" description="AAA+ ATPase" evidence="15">
    <location>
        <begin position="276"/>
        <end position="458"/>
    </location>
</feature>
<sequence>MTVRRFVGTSSREAMRQVRASLGEDALILANRHTEAGIEILAMTEHDSGAVTAAAVDAPRFDTVAADTAPADVAAADAAAAVAAAAVAAAADAVEANVAAADAAADFAAAPAAAKAAAEGARGAPPAGLAHPVAAATAAVAEPTPAVSSATGDDLLAAHERLLREVQEMRELLDASRMAPRSRDEEGRTGTADDSAGADAGRAEAGRADAGRADAGRVEAVRRNILAAGLGVGLAEEILAAMPTGLETGRAMDAWLARQLIGRLRVAEDAGAELDEGGVLALIGPTGVGKTTTAAKLAARYAMRHGSEGIALVSADHYRVGARDHLRVYAELLGVEMHALEPGDNLADLPRHLAEKPLLIVDTAGMGQRDNRLVEQMTQLAGSDRAVRGLLMVNAAAHAENLDDTIAAYRGAARAGGSEIRDAIITKLDEAPRLGPALAAVMRHGLRVNFVAHGQRVPEDLAPAVAQDLITEALMAPPLEHVEDGARGGRDPLDRSLTLHSAWDALNGRLAGLGGLERAWAGDVPDPLDAVPAASATLAWSKDGAPLPLALDDAGQALVPPSAGCAVRELADLPGEPSLLLASVPDSHSWLSLLERGIDWVATASHNTRVRHGGEAVPLSGLRALAQSAGATTVTYRGRQVQLRLQRAPAFLTAGGRRRRCSGYLHAWIGELRHLDTGSVLGRRYWLAPAELADASCIALFARQLTAEAFFTLRRTAMDTLVERLPGWRGQTPQLRYAAHGIAALAIRLERDNSDWALDIRAQLLALGGRSRRRSAASLLAAVMQLFSQREALRRLALAAPAGNA</sequence>
<dbReference type="PANTHER" id="PTHR43134:SF3">
    <property type="entry name" value="FLAGELLAR BIOSYNTHESIS PROTEIN FLHF"/>
    <property type="match status" value="1"/>
</dbReference>
<keyword evidence="8" id="KW-0653">Protein transport</keyword>
<evidence type="ECO:0000259" key="16">
    <source>
        <dbReference type="SMART" id="SM00962"/>
    </source>
</evidence>
<evidence type="ECO:0000313" key="17">
    <source>
        <dbReference type="EMBL" id="MBN7795802.1"/>
    </source>
</evidence>
<dbReference type="EMBL" id="JAFKCZ010000003">
    <property type="protein sequence ID" value="MBN7795802.1"/>
    <property type="molecule type" value="Genomic_DNA"/>
</dbReference>
<dbReference type="InterPro" id="IPR003593">
    <property type="entry name" value="AAA+_ATPase"/>
</dbReference>
<accession>A0A939DDZ7</accession>
<dbReference type="CDD" id="cd17873">
    <property type="entry name" value="FlhF"/>
    <property type="match status" value="1"/>
</dbReference>
<keyword evidence="17" id="KW-0969">Cilium</keyword>
<dbReference type="RefSeq" id="WP_206559246.1">
    <property type="nucleotide sequence ID" value="NZ_JAFKCZ010000003.1"/>
</dbReference>
<keyword evidence="11" id="KW-1006">Bacterial flagellum protein export</keyword>
<protein>
    <recommendedName>
        <fullName evidence="3 13">Flagellar biosynthesis protein FlhF</fullName>
    </recommendedName>
</protein>
<comment type="subcellular location">
    <subcellularLocation>
        <location evidence="1">Cell membrane</location>
        <topology evidence="1">Peripheral membrane protein</topology>
        <orientation evidence="1">Cytoplasmic side</orientation>
    </subcellularLocation>
</comment>
<dbReference type="Gene3D" id="3.40.50.300">
    <property type="entry name" value="P-loop containing nucleotide triphosphate hydrolases"/>
    <property type="match status" value="1"/>
</dbReference>
<keyword evidence="10" id="KW-0472">Membrane</keyword>
<dbReference type="Proteomes" id="UP000664303">
    <property type="component" value="Unassembled WGS sequence"/>
</dbReference>
<dbReference type="SMART" id="SM00962">
    <property type="entry name" value="SRP54"/>
    <property type="match status" value="1"/>
</dbReference>
<comment type="caution">
    <text evidence="17">The sequence shown here is derived from an EMBL/GenBank/DDBJ whole genome shotgun (WGS) entry which is preliminary data.</text>
</comment>
<dbReference type="SMART" id="SM00382">
    <property type="entry name" value="AAA"/>
    <property type="match status" value="1"/>
</dbReference>
<evidence type="ECO:0000256" key="5">
    <source>
        <dbReference type="ARBA" id="ARBA00022475"/>
    </source>
</evidence>